<dbReference type="Pfam" id="PF10055">
    <property type="entry name" value="DUF2292"/>
    <property type="match status" value="1"/>
</dbReference>
<dbReference type="InterPro" id="IPR018743">
    <property type="entry name" value="DUF2292"/>
</dbReference>
<accession>A0A4Q0W0C4</accession>
<sequence length="31" mass="3637">MLKDIKFGSITLIIQDGKVIQIEKNEKHRLK</sequence>
<keyword evidence="2" id="KW-1185">Reference proteome</keyword>
<evidence type="ECO:0000313" key="1">
    <source>
        <dbReference type="EMBL" id="RXJ04628.1"/>
    </source>
</evidence>
<proteinExistence type="predicted"/>
<gene>
    <name evidence="1" type="ORF">DS745_01460</name>
</gene>
<dbReference type="Proteomes" id="UP000290649">
    <property type="component" value="Unassembled WGS sequence"/>
</dbReference>
<evidence type="ECO:0000313" key="2">
    <source>
        <dbReference type="Proteomes" id="UP000290649"/>
    </source>
</evidence>
<reference evidence="1 2" key="1">
    <citation type="journal article" date="2019" name="Int. J. Syst. Evol. Microbiol.">
        <title>Anaerobacillus alkaliphilus sp. nov., a novel alkaliphilic and moderately halophilic bacterium.</title>
        <authorList>
            <person name="Borsodi A.K."/>
            <person name="Aszalos J.M."/>
            <person name="Bihari P."/>
            <person name="Nagy I."/>
            <person name="Schumann P."/>
            <person name="Sproer C."/>
            <person name="Kovacs A.L."/>
            <person name="Boka K."/>
            <person name="Dobosy P."/>
            <person name="Ovari M."/>
            <person name="Szili-Kovacs T."/>
            <person name="Toth E."/>
        </authorList>
    </citation>
    <scope>NUCLEOTIDE SEQUENCE [LARGE SCALE GENOMIC DNA]</scope>
    <source>
        <strain evidence="1 2">B16-10</strain>
    </source>
</reference>
<name>A0A4Q0W0C4_9BACI</name>
<dbReference type="EMBL" id="QOUX01000001">
    <property type="protein sequence ID" value="RXJ04628.1"/>
    <property type="molecule type" value="Genomic_DNA"/>
</dbReference>
<dbReference type="AlphaFoldDB" id="A0A4Q0W0C4"/>
<comment type="caution">
    <text evidence="1">The sequence shown here is derived from an EMBL/GenBank/DDBJ whole genome shotgun (WGS) entry which is preliminary data.</text>
</comment>
<organism evidence="1 2">
    <name type="scientific">Anaerobacillus alkaliphilus</name>
    <dbReference type="NCBI Taxonomy" id="1548597"/>
    <lineage>
        <taxon>Bacteria</taxon>
        <taxon>Bacillati</taxon>
        <taxon>Bacillota</taxon>
        <taxon>Bacilli</taxon>
        <taxon>Bacillales</taxon>
        <taxon>Bacillaceae</taxon>
        <taxon>Anaerobacillus</taxon>
    </lineage>
</organism>
<dbReference type="OrthoDB" id="1684946at2"/>
<protein>
    <submittedName>
        <fullName evidence="1">DUF2292 domain-containing protein</fullName>
    </submittedName>
</protein>